<dbReference type="SUPFAM" id="SSF56496">
    <property type="entry name" value="Fibrinogen C-terminal domain-like"/>
    <property type="match status" value="2"/>
</dbReference>
<dbReference type="InterPro" id="IPR020837">
    <property type="entry name" value="Fibrinogen_CS"/>
</dbReference>
<dbReference type="PANTHER" id="PTHR19143">
    <property type="entry name" value="FIBRINOGEN/TENASCIN/ANGIOPOEITIN"/>
    <property type="match status" value="1"/>
</dbReference>
<dbReference type="PROSITE" id="PS51406">
    <property type="entry name" value="FIBRINOGEN_C_2"/>
    <property type="match status" value="1"/>
</dbReference>
<protein>
    <recommendedName>
        <fullName evidence="2">Fibrinogen C-terminal domain-containing protein</fullName>
    </recommendedName>
</protein>
<dbReference type="Gene3D" id="3.90.215.10">
    <property type="entry name" value="Gamma Fibrinogen, chain A, domain 1"/>
    <property type="match status" value="2"/>
</dbReference>
<dbReference type="AlphaFoldDB" id="A0A8S3SH00"/>
<organism evidence="3 4">
    <name type="scientific">Mytilus edulis</name>
    <name type="common">Blue mussel</name>
    <dbReference type="NCBI Taxonomy" id="6550"/>
    <lineage>
        <taxon>Eukaryota</taxon>
        <taxon>Metazoa</taxon>
        <taxon>Spiralia</taxon>
        <taxon>Lophotrochozoa</taxon>
        <taxon>Mollusca</taxon>
        <taxon>Bivalvia</taxon>
        <taxon>Autobranchia</taxon>
        <taxon>Pteriomorphia</taxon>
        <taxon>Mytilida</taxon>
        <taxon>Mytiloidea</taxon>
        <taxon>Mytilidae</taxon>
        <taxon>Mytilinae</taxon>
        <taxon>Mytilus</taxon>
    </lineage>
</organism>
<keyword evidence="4" id="KW-1185">Reference proteome</keyword>
<dbReference type="InterPro" id="IPR014716">
    <property type="entry name" value="Fibrinogen_a/b/g_C_1"/>
</dbReference>
<evidence type="ECO:0000256" key="1">
    <source>
        <dbReference type="ARBA" id="ARBA00023157"/>
    </source>
</evidence>
<accession>A0A8S3SH00</accession>
<keyword evidence="1" id="KW-1015">Disulfide bond</keyword>
<gene>
    <name evidence="3" type="ORF">MEDL_32788</name>
</gene>
<dbReference type="OrthoDB" id="6107213at2759"/>
<dbReference type="SMART" id="SM00186">
    <property type="entry name" value="FBG"/>
    <property type="match status" value="1"/>
</dbReference>
<evidence type="ECO:0000313" key="3">
    <source>
        <dbReference type="EMBL" id="CAG2219201.1"/>
    </source>
</evidence>
<name>A0A8S3SH00_MYTED</name>
<dbReference type="GO" id="GO:0005615">
    <property type="term" value="C:extracellular space"/>
    <property type="evidence" value="ECO:0007669"/>
    <property type="project" value="TreeGrafter"/>
</dbReference>
<dbReference type="CDD" id="cd00087">
    <property type="entry name" value="FReD"/>
    <property type="match status" value="1"/>
</dbReference>
<comment type="caution">
    <text evidence="3">The sequence shown here is derived from an EMBL/GenBank/DDBJ whole genome shotgun (WGS) entry which is preliminary data.</text>
</comment>
<feature type="domain" description="Fibrinogen C-terminal" evidence="2">
    <location>
        <begin position="104"/>
        <end position="366"/>
    </location>
</feature>
<dbReference type="InterPro" id="IPR002181">
    <property type="entry name" value="Fibrinogen_a/b/g_C_dom"/>
</dbReference>
<dbReference type="InterPro" id="IPR036056">
    <property type="entry name" value="Fibrinogen-like_C"/>
</dbReference>
<dbReference type="InterPro" id="IPR050373">
    <property type="entry name" value="Fibrinogen_C-term_domain"/>
</dbReference>
<evidence type="ECO:0000259" key="2">
    <source>
        <dbReference type="PROSITE" id="PS51406"/>
    </source>
</evidence>
<dbReference type="EMBL" id="CAJPWZ010001626">
    <property type="protein sequence ID" value="CAG2219201.1"/>
    <property type="molecule type" value="Genomic_DNA"/>
</dbReference>
<dbReference type="PROSITE" id="PS00514">
    <property type="entry name" value="FIBRINOGEN_C_1"/>
    <property type="match status" value="1"/>
</dbReference>
<proteinExistence type="predicted"/>
<dbReference type="Pfam" id="PF00147">
    <property type="entry name" value="Fibrinogen_C"/>
    <property type="match status" value="2"/>
</dbReference>
<dbReference type="Proteomes" id="UP000683360">
    <property type="component" value="Unassembled WGS sequence"/>
</dbReference>
<reference evidence="3" key="1">
    <citation type="submission" date="2021-03" db="EMBL/GenBank/DDBJ databases">
        <authorList>
            <person name="Bekaert M."/>
        </authorList>
    </citation>
    <scope>NUCLEOTIDE SEQUENCE</scope>
</reference>
<sequence>MFYLETTTYLTVLSLSVASYDFKSHFYKKWQDVNITSSEDSIKAITNTPVLECAMRCLVDDNYCASSFDTGTEQYESSFSCCPPTEQDKECEVWIGMSVPAINKTLDPLPMDCSDLPAESSSDTYVIQPLNSVNVTVFCEMETDGGGWTVSMNSVNMTVFCEMETDCGGWTVSMNSVNRTVFCEMETDGGGWTIVQTRYDGSVNFYRNWNDYKKGFGDVTGEHWIGNDNLHNILHQGTYKVRFDLEDFENDTAYAIYDMFNIGDEQTNYRLNISGYNGTAGHSVRDTYNISHEGVEFTTKDRDNDLRIDINCADASYGEAGGWWYGSCTWSNINGLYNVNGHKSIHWDTWRGKKALRKTKMMIKPN</sequence>
<evidence type="ECO:0000313" key="4">
    <source>
        <dbReference type="Proteomes" id="UP000683360"/>
    </source>
</evidence>